<name>A0A9W9K849_9EURO</name>
<gene>
    <name evidence="3" type="ORF">NUU61_005761</name>
</gene>
<feature type="domain" description="AMP-binding enzyme C-terminal" evidence="2">
    <location>
        <begin position="504"/>
        <end position="586"/>
    </location>
</feature>
<dbReference type="SUPFAM" id="SSF56801">
    <property type="entry name" value="Acetyl-CoA synthetase-like"/>
    <property type="match status" value="1"/>
</dbReference>
<dbReference type="InterPro" id="IPR025110">
    <property type="entry name" value="AMP-bd_C"/>
</dbReference>
<dbReference type="Gene3D" id="3.40.50.12780">
    <property type="entry name" value="N-terminal domain of ligase-like"/>
    <property type="match status" value="1"/>
</dbReference>
<dbReference type="GeneID" id="81395511"/>
<dbReference type="GO" id="GO:0031956">
    <property type="term" value="F:medium-chain fatty acid-CoA ligase activity"/>
    <property type="evidence" value="ECO:0007669"/>
    <property type="project" value="TreeGrafter"/>
</dbReference>
<evidence type="ECO:0000259" key="1">
    <source>
        <dbReference type="Pfam" id="PF00501"/>
    </source>
</evidence>
<comment type="caution">
    <text evidence="3">The sequence shown here is derived from an EMBL/GenBank/DDBJ whole genome shotgun (WGS) entry which is preliminary data.</text>
</comment>
<dbReference type="InterPro" id="IPR042099">
    <property type="entry name" value="ANL_N_sf"/>
</dbReference>
<dbReference type="PANTHER" id="PTHR43201:SF28">
    <property type="entry name" value="ENZYME, PUTATIVE (AFU_ORTHOLOGUE AFUA_7G01530)-RELATED"/>
    <property type="match status" value="1"/>
</dbReference>
<dbReference type="PANTHER" id="PTHR43201">
    <property type="entry name" value="ACYL-COA SYNTHETASE"/>
    <property type="match status" value="1"/>
</dbReference>
<evidence type="ECO:0000313" key="4">
    <source>
        <dbReference type="Proteomes" id="UP001141434"/>
    </source>
</evidence>
<feature type="domain" description="AMP-dependent synthetase/ligase" evidence="1">
    <location>
        <begin position="58"/>
        <end position="433"/>
    </location>
</feature>
<organism evidence="3 4">
    <name type="scientific">Penicillium alfredii</name>
    <dbReference type="NCBI Taxonomy" id="1506179"/>
    <lineage>
        <taxon>Eukaryota</taxon>
        <taxon>Fungi</taxon>
        <taxon>Dikarya</taxon>
        <taxon>Ascomycota</taxon>
        <taxon>Pezizomycotina</taxon>
        <taxon>Eurotiomycetes</taxon>
        <taxon>Eurotiomycetidae</taxon>
        <taxon>Eurotiales</taxon>
        <taxon>Aspergillaceae</taxon>
        <taxon>Penicillium</taxon>
    </lineage>
</organism>
<dbReference type="Gene3D" id="3.30.300.30">
    <property type="match status" value="1"/>
</dbReference>
<dbReference type="InterPro" id="IPR000873">
    <property type="entry name" value="AMP-dep_synth/lig_dom"/>
</dbReference>
<keyword evidence="4" id="KW-1185">Reference proteome</keyword>
<dbReference type="RefSeq" id="XP_056511956.1">
    <property type="nucleotide sequence ID" value="XM_056656343.1"/>
</dbReference>
<dbReference type="Proteomes" id="UP001141434">
    <property type="component" value="Unassembled WGS sequence"/>
</dbReference>
<dbReference type="Pfam" id="PF00501">
    <property type="entry name" value="AMP-binding"/>
    <property type="match status" value="1"/>
</dbReference>
<dbReference type="CDD" id="cd05941">
    <property type="entry name" value="MCS"/>
    <property type="match status" value="1"/>
</dbReference>
<evidence type="ECO:0000259" key="2">
    <source>
        <dbReference type="Pfam" id="PF13193"/>
    </source>
</evidence>
<proteinExistence type="predicted"/>
<dbReference type="GO" id="GO:0006631">
    <property type="term" value="P:fatty acid metabolic process"/>
    <property type="evidence" value="ECO:0007669"/>
    <property type="project" value="TreeGrafter"/>
</dbReference>
<dbReference type="InterPro" id="IPR045851">
    <property type="entry name" value="AMP-bd_C_sf"/>
</dbReference>
<evidence type="ECO:0000313" key="3">
    <source>
        <dbReference type="EMBL" id="KAJ5096405.1"/>
    </source>
</evidence>
<protein>
    <recommendedName>
        <fullName evidence="5">AMP-dependent synthetase/ligase domain-containing protein</fullName>
    </recommendedName>
</protein>
<dbReference type="OrthoDB" id="2962993at2759"/>
<reference evidence="3" key="2">
    <citation type="journal article" date="2023" name="IMA Fungus">
        <title>Comparative genomic study of the Penicillium genus elucidates a diverse pangenome and 15 lateral gene transfer events.</title>
        <authorList>
            <person name="Petersen C."/>
            <person name="Sorensen T."/>
            <person name="Nielsen M.R."/>
            <person name="Sondergaard T.E."/>
            <person name="Sorensen J.L."/>
            <person name="Fitzpatrick D.A."/>
            <person name="Frisvad J.C."/>
            <person name="Nielsen K.L."/>
        </authorList>
    </citation>
    <scope>NUCLEOTIDE SEQUENCE</scope>
    <source>
        <strain evidence="3">IBT 34128</strain>
    </source>
</reference>
<reference evidence="3" key="1">
    <citation type="submission" date="2022-11" db="EMBL/GenBank/DDBJ databases">
        <authorList>
            <person name="Petersen C."/>
        </authorList>
    </citation>
    <scope>NUCLEOTIDE SEQUENCE</scope>
    <source>
        <strain evidence="3">IBT 34128</strain>
    </source>
</reference>
<dbReference type="AlphaFoldDB" id="A0A9W9K849"/>
<dbReference type="EMBL" id="JAPMSZ010000007">
    <property type="protein sequence ID" value="KAJ5096405.1"/>
    <property type="molecule type" value="Genomic_DNA"/>
</dbReference>
<dbReference type="Pfam" id="PF13193">
    <property type="entry name" value="AMP-binding_C"/>
    <property type="match status" value="1"/>
</dbReference>
<evidence type="ECO:0008006" key="5">
    <source>
        <dbReference type="Google" id="ProtNLM"/>
    </source>
</evidence>
<sequence length="598" mass="65225">MSGRLVSLVSRPLARSCFLRDVRQPARTRFLSTLPNIPLFRALQSYDPASLAIIHSVTTRSFTYGNLIADVVRAKEDLQRKVAKSEGQLAGERVALLAENSYDYVVTLLAIFANDAVALPLSPSFPTGELQYILDNSQAKVLLSTEKYAQKAQEILQAGLEREPLLDIRPKITKGATGSEAVQLEDLKQPSSGGMMLYTSGTTNRPKGVLIPDSALAAQASSLLEAWKYAPQDRLLHLLPLHHIHGVVNAIVTPILAGSSIEFLYPFNADQVWKRFAAPFLPSKNTDATPPKITFLNAVPTIYSRLMSSFPNLSPEIQNAAKQAISPENLRLNISGSAALPTPTKTAWQQLSNGNVLLERFGMTEVGMAISCGLDFADRVDGSVGWPLPNVEVRLVDTETGAVIPPGEDTDSAGRAREGEIQIRGPTVFHKYWANEKATREEFVASDDGGSRWFRTGDVATRHPVEGAGKGTSGAWAKGPMYFIRGRKSVDIIKTGGEKVSALEVEREMLSLPQITEAAVVALPSEKWGQKVAAMVVLHPDAKSSRTGRAWGPMDLRRALRDRLASYKIPQEMKVLEAIPRNAMGKVNKKALIKEVFG</sequence>
<accession>A0A9W9K849</accession>